<dbReference type="Pfam" id="PF04430">
    <property type="entry name" value="DUF498"/>
    <property type="match status" value="1"/>
</dbReference>
<dbReference type="AlphaFoldDB" id="A0A1B0GLC6"/>
<comment type="similarity">
    <text evidence="4">Belongs to the NDUFAF3 family.</text>
</comment>
<dbReference type="VEuPathDB" id="VectorBase:LLONM1_010430"/>
<accession>A0A1B0GLC6</accession>
<dbReference type="CDD" id="cd05125">
    <property type="entry name" value="Mth938_2P1-like"/>
    <property type="match status" value="1"/>
</dbReference>
<comment type="subcellular location">
    <subcellularLocation>
        <location evidence="1">Mitochondrion</location>
    </subcellularLocation>
</comment>
<dbReference type="GO" id="GO:0005743">
    <property type="term" value="C:mitochondrial inner membrane"/>
    <property type="evidence" value="ECO:0007669"/>
    <property type="project" value="TreeGrafter"/>
</dbReference>
<dbReference type="GO" id="GO:0032981">
    <property type="term" value="P:mitochondrial respiratory chain complex I assembly"/>
    <property type="evidence" value="ECO:0007669"/>
    <property type="project" value="InterPro"/>
</dbReference>
<dbReference type="InterPro" id="IPR034095">
    <property type="entry name" value="NDUF3"/>
</dbReference>
<reference evidence="7" key="1">
    <citation type="submission" date="2012-05" db="EMBL/GenBank/DDBJ databases">
        <title>Whole Genome Assembly of Lutzomyia longipalpis.</title>
        <authorList>
            <person name="Richards S."/>
            <person name="Qu C."/>
            <person name="Dillon R."/>
            <person name="Worley K."/>
            <person name="Scherer S."/>
            <person name="Batterton M."/>
            <person name="Taylor A."/>
            <person name="Hawes A."/>
            <person name="Hernandez B."/>
            <person name="Kovar C."/>
            <person name="Mandapat C."/>
            <person name="Pham C."/>
            <person name="Qu C."/>
            <person name="Jing C."/>
            <person name="Bess C."/>
            <person name="Bandaranaike D."/>
            <person name="Ngo D."/>
            <person name="Ongeri F."/>
            <person name="Arias F."/>
            <person name="Lara F."/>
            <person name="Weissenberger G."/>
            <person name="Kamau G."/>
            <person name="Han H."/>
            <person name="Shen H."/>
            <person name="Dinh H."/>
            <person name="Khalil I."/>
            <person name="Jones J."/>
            <person name="Shafer J."/>
            <person name="Jayaseelan J."/>
            <person name="Quiroz J."/>
            <person name="Blankenburg K."/>
            <person name="Nguyen L."/>
            <person name="Jackson L."/>
            <person name="Francisco L."/>
            <person name="Tang L.-Y."/>
            <person name="Pu L.-L."/>
            <person name="Perales L."/>
            <person name="Lorensuhewa L."/>
            <person name="Munidasa M."/>
            <person name="Coyle M."/>
            <person name="Taylor M."/>
            <person name="Puazo M."/>
            <person name="Firestine M."/>
            <person name="Scheel M."/>
            <person name="Javaid M."/>
            <person name="Wang M."/>
            <person name="Li M."/>
            <person name="Tabassum N."/>
            <person name="Saada N."/>
            <person name="Osuji N."/>
            <person name="Aqrawi P."/>
            <person name="Fu Q."/>
            <person name="Thornton R."/>
            <person name="Raj R."/>
            <person name="Goodspeed R."/>
            <person name="Mata R."/>
            <person name="Najjar R."/>
            <person name="Gubbala S."/>
            <person name="Lee S."/>
            <person name="Denson S."/>
            <person name="Patil S."/>
            <person name="Macmil S."/>
            <person name="Qi S."/>
            <person name="Matskevitch T."/>
            <person name="Palculict T."/>
            <person name="Mathew T."/>
            <person name="Vee V."/>
            <person name="Velamala V."/>
            <person name="Korchina V."/>
            <person name="Cai W."/>
            <person name="Liu W."/>
            <person name="Dai W."/>
            <person name="Zou X."/>
            <person name="Zhu Y."/>
            <person name="Zhang Y."/>
            <person name="Wu Y.-Q."/>
            <person name="Xin Y."/>
            <person name="Nazarath L."/>
            <person name="Kovar C."/>
            <person name="Han Y."/>
            <person name="Muzny D."/>
            <person name="Gibbs R."/>
        </authorList>
    </citation>
    <scope>NUCLEOTIDE SEQUENCE [LARGE SCALE GENOMIC DNA]</scope>
    <source>
        <strain evidence="7">Jacobina</strain>
    </source>
</reference>
<evidence type="ECO:0000256" key="4">
    <source>
        <dbReference type="ARBA" id="ARBA00049984"/>
    </source>
</evidence>
<dbReference type="EnsemblMetazoa" id="LLOJ009909-RA">
    <property type="protein sequence ID" value="LLOJ009909-PA"/>
    <property type="gene ID" value="LLOJ009909"/>
</dbReference>
<dbReference type="SUPFAM" id="SSF64076">
    <property type="entry name" value="MTH938-like"/>
    <property type="match status" value="1"/>
</dbReference>
<evidence type="ECO:0000313" key="5">
    <source>
        <dbReference type="EMBL" id="MBC1178605.1"/>
    </source>
</evidence>
<evidence type="ECO:0000313" key="6">
    <source>
        <dbReference type="EnsemblMetazoa" id="LLOJ009909-PA"/>
    </source>
</evidence>
<sequence length="172" mass="19624">MSWKFVRHSYEGDGKTTVQILNREVENGLLIDAFSQIGFRLNNRMNIIGPMAIFPRIALSWNVGSYEDINEQTLSLFTVLEPKIDILIVGVGDEKITPQFSRRIIDYIRSSRINVEVLNTEQACSTFNFLNTEGRVVAGAMIPPRTLRLSDHDRFISGKPILKQMTYIDESK</sequence>
<evidence type="ECO:0000256" key="2">
    <source>
        <dbReference type="ARBA" id="ARBA00021776"/>
    </source>
</evidence>
<name>A0A1B0GLC6_LUTLO</name>
<dbReference type="EMBL" id="AJWK01034746">
    <property type="status" value="NOT_ANNOTATED_CDS"/>
    <property type="molecule type" value="Genomic_DNA"/>
</dbReference>
<reference evidence="5" key="2">
    <citation type="journal article" date="2020" name="BMC">
        <title>Leishmania infection induces a limited differential gene expression in the sand fly midgut.</title>
        <authorList>
            <person name="Coutinho-Abreu I.V."/>
            <person name="Serafim T.D."/>
            <person name="Meneses C."/>
            <person name="Kamhawi S."/>
            <person name="Oliveira F."/>
            <person name="Valenzuela J.G."/>
        </authorList>
    </citation>
    <scope>NUCLEOTIDE SEQUENCE</scope>
    <source>
        <strain evidence="5">Jacobina</strain>
        <tissue evidence="5">Midgut</tissue>
    </source>
</reference>
<dbReference type="Proteomes" id="UP000092461">
    <property type="component" value="Unassembled WGS sequence"/>
</dbReference>
<reference evidence="6" key="3">
    <citation type="submission" date="2020-05" db="UniProtKB">
        <authorList>
            <consortium name="EnsemblMetazoa"/>
        </authorList>
    </citation>
    <scope>IDENTIFICATION</scope>
    <source>
        <strain evidence="6">Jacobina</strain>
    </source>
</reference>
<protein>
    <recommendedName>
        <fullName evidence="2">NADH dehydrogenase [ubiquinone] 1 alpha subcomplex assembly factor 3</fullName>
    </recommendedName>
</protein>
<dbReference type="Gene3D" id="3.40.1230.10">
    <property type="entry name" value="MTH938-like"/>
    <property type="match status" value="1"/>
</dbReference>
<evidence type="ECO:0000256" key="1">
    <source>
        <dbReference type="ARBA" id="ARBA00004173"/>
    </source>
</evidence>
<keyword evidence="3" id="KW-0496">Mitochondrion</keyword>
<evidence type="ECO:0000256" key="3">
    <source>
        <dbReference type="ARBA" id="ARBA00023128"/>
    </source>
</evidence>
<evidence type="ECO:0000313" key="7">
    <source>
        <dbReference type="Proteomes" id="UP000092461"/>
    </source>
</evidence>
<dbReference type="PANTHER" id="PTHR21192">
    <property type="entry name" value="NUCLEAR PROTEIN E3-3"/>
    <property type="match status" value="1"/>
</dbReference>
<dbReference type="EMBL" id="GITU01009902">
    <property type="protein sequence ID" value="MBC1178605.1"/>
    <property type="molecule type" value="Transcribed_RNA"/>
</dbReference>
<keyword evidence="7" id="KW-1185">Reference proteome</keyword>
<organism evidence="6 7">
    <name type="scientific">Lutzomyia longipalpis</name>
    <name type="common">Sand fly</name>
    <dbReference type="NCBI Taxonomy" id="7200"/>
    <lineage>
        <taxon>Eukaryota</taxon>
        <taxon>Metazoa</taxon>
        <taxon>Ecdysozoa</taxon>
        <taxon>Arthropoda</taxon>
        <taxon>Hexapoda</taxon>
        <taxon>Insecta</taxon>
        <taxon>Pterygota</taxon>
        <taxon>Neoptera</taxon>
        <taxon>Endopterygota</taxon>
        <taxon>Diptera</taxon>
        <taxon>Nematocera</taxon>
        <taxon>Psychodoidea</taxon>
        <taxon>Psychodidae</taxon>
        <taxon>Lutzomyia</taxon>
        <taxon>Lutzomyia</taxon>
    </lineage>
</organism>
<dbReference type="InterPro" id="IPR036748">
    <property type="entry name" value="MTH938-like_sf"/>
</dbReference>
<dbReference type="PANTHER" id="PTHR21192:SF2">
    <property type="entry name" value="NADH DEHYDROGENASE [UBIQUINONE] 1 ALPHA SUBCOMPLEX ASSEMBLY FACTOR 3"/>
    <property type="match status" value="1"/>
</dbReference>
<proteinExistence type="inferred from homology"/>
<dbReference type="InterPro" id="IPR007523">
    <property type="entry name" value="NDUFAF3/AAMDC"/>
</dbReference>
<dbReference type="VEuPathDB" id="VectorBase:LLOJ009909"/>